<dbReference type="Proteomes" id="UP000217065">
    <property type="component" value="Unassembled WGS sequence"/>
</dbReference>
<dbReference type="EMBL" id="NOKQ01000196">
    <property type="protein sequence ID" value="OZS78430.1"/>
    <property type="molecule type" value="Genomic_DNA"/>
</dbReference>
<evidence type="ECO:0000256" key="1">
    <source>
        <dbReference type="SAM" id="Phobius"/>
    </source>
</evidence>
<organism evidence="2 3">
    <name type="scientific">Tetzosporium hominis</name>
    <dbReference type="NCBI Taxonomy" id="2020506"/>
    <lineage>
        <taxon>Bacteria</taxon>
        <taxon>Bacillati</taxon>
        <taxon>Bacillota</taxon>
        <taxon>Bacilli</taxon>
        <taxon>Bacillales</taxon>
        <taxon>Caryophanaceae</taxon>
        <taxon>Tetzosporium</taxon>
    </lineage>
</organism>
<reference evidence="2 3" key="1">
    <citation type="submission" date="2017-07" db="EMBL/GenBank/DDBJ databases">
        <title>Tetzosporium hominis gen.nov. sp.nov.</title>
        <authorList>
            <person name="Tetz G."/>
            <person name="Tetz V."/>
        </authorList>
    </citation>
    <scope>NUCLEOTIDE SEQUENCE [LARGE SCALE GENOMIC DNA]</scope>
    <source>
        <strain evidence="2 3">VT-49</strain>
    </source>
</reference>
<name>A0A264W4C8_9BACL</name>
<keyword evidence="3" id="KW-1185">Reference proteome</keyword>
<dbReference type="AlphaFoldDB" id="A0A264W4C8"/>
<feature type="transmembrane region" description="Helical" evidence="1">
    <location>
        <begin position="26"/>
        <end position="44"/>
    </location>
</feature>
<proteinExistence type="predicted"/>
<evidence type="ECO:0000313" key="2">
    <source>
        <dbReference type="EMBL" id="OZS78430.1"/>
    </source>
</evidence>
<feature type="transmembrane region" description="Helical" evidence="1">
    <location>
        <begin position="64"/>
        <end position="85"/>
    </location>
</feature>
<gene>
    <name evidence="2" type="ORF">CF394_06635</name>
</gene>
<comment type="caution">
    <text evidence="2">The sequence shown here is derived from an EMBL/GenBank/DDBJ whole genome shotgun (WGS) entry which is preliminary data.</text>
</comment>
<protein>
    <submittedName>
        <fullName evidence="2">Uncharacterized protein</fullName>
    </submittedName>
</protein>
<accession>A0A264W4C8</accession>
<keyword evidence="1" id="KW-1133">Transmembrane helix</keyword>
<evidence type="ECO:0000313" key="3">
    <source>
        <dbReference type="Proteomes" id="UP000217065"/>
    </source>
</evidence>
<keyword evidence="1" id="KW-0472">Membrane</keyword>
<keyword evidence="1" id="KW-0812">Transmembrane</keyword>
<sequence>MLNGIVVIKGIESEVFSLKSEALKQLLIVPIVAAAALTLGAYQFTDFFTSDTLGFTSFEKTMFLVMMFLSLYGVSFLSLFAFHLVRMNKQKNHS</sequence>